<comment type="caution">
    <text evidence="3">The sequence shown here is derived from an EMBL/GenBank/DDBJ whole genome shotgun (WGS) entry which is preliminary data.</text>
</comment>
<proteinExistence type="predicted"/>
<keyword evidence="2" id="KW-0812">Transmembrane</keyword>
<dbReference type="SUPFAM" id="SSF50969">
    <property type="entry name" value="YVTN repeat-like/Quinoprotein amine dehydrogenase"/>
    <property type="match status" value="1"/>
</dbReference>
<evidence type="ECO:0008006" key="5">
    <source>
        <dbReference type="Google" id="ProtNLM"/>
    </source>
</evidence>
<dbReference type="OrthoDB" id="3405865at2"/>
<dbReference type="RefSeq" id="WP_043526466.1">
    <property type="nucleotide sequence ID" value="NZ_BAABKU010000034.1"/>
</dbReference>
<name>A0A0A6UKG0_ACTUT</name>
<sequence>MERIPQNVSEAVRVAAGAARGYPGDLADIHRRVRRRRNRQALVCAAAVVAVLGAAAAGAAAWRRPTAPVVTPAATGPARSAEPSPSTAPTRRDPAQPLILDAAAGSYRGSDGRTVVLGGDKRIGELLPGGELRGHPVAGSRNWEKAVVVLPDGSLVAFGSHDTTPGVERTDGPNVSGLEYRLVGVDSDGTVSVQRNIRRKGEPVTLVTSTATTAYLWRPAGLAEHDLATGAERIVVKKAALGFEQVFGSLRMSDLAGDRLVVAGMNDECKPSVYDIATSRRVAALSLHGSKCVAVNAMRLSPDGSKLAVAYQHEDASAGLLSSVAVIRVADGTVITRRPEPEMGTTQASWATSLAWADEQTVRAASYLVGAEETSEVTAFTMTAG</sequence>
<dbReference type="Gene3D" id="2.130.10.10">
    <property type="entry name" value="YVTN repeat-like/Quinoprotein amine dehydrogenase"/>
    <property type="match status" value="1"/>
</dbReference>
<dbReference type="InterPro" id="IPR015943">
    <property type="entry name" value="WD40/YVTN_repeat-like_dom_sf"/>
</dbReference>
<evidence type="ECO:0000313" key="3">
    <source>
        <dbReference type="EMBL" id="KHD75926.1"/>
    </source>
</evidence>
<dbReference type="STRING" id="1869.MB27_19965"/>
<gene>
    <name evidence="3" type="ORF">MB27_19965</name>
</gene>
<keyword evidence="2" id="KW-1133">Transmembrane helix</keyword>
<dbReference type="AlphaFoldDB" id="A0A0A6UKG0"/>
<dbReference type="Proteomes" id="UP000054537">
    <property type="component" value="Unassembled WGS sequence"/>
</dbReference>
<dbReference type="EMBL" id="JRTT01000022">
    <property type="protein sequence ID" value="KHD75926.1"/>
    <property type="molecule type" value="Genomic_DNA"/>
</dbReference>
<keyword evidence="2" id="KW-0472">Membrane</keyword>
<evidence type="ECO:0000313" key="4">
    <source>
        <dbReference type="Proteomes" id="UP000054537"/>
    </source>
</evidence>
<evidence type="ECO:0000256" key="2">
    <source>
        <dbReference type="SAM" id="Phobius"/>
    </source>
</evidence>
<keyword evidence="4" id="KW-1185">Reference proteome</keyword>
<feature type="region of interest" description="Disordered" evidence="1">
    <location>
        <begin position="70"/>
        <end position="94"/>
    </location>
</feature>
<accession>A0A0A6UKG0</accession>
<organism evidence="3 4">
    <name type="scientific">Actinoplanes utahensis</name>
    <dbReference type="NCBI Taxonomy" id="1869"/>
    <lineage>
        <taxon>Bacteria</taxon>
        <taxon>Bacillati</taxon>
        <taxon>Actinomycetota</taxon>
        <taxon>Actinomycetes</taxon>
        <taxon>Micromonosporales</taxon>
        <taxon>Micromonosporaceae</taxon>
        <taxon>Actinoplanes</taxon>
    </lineage>
</organism>
<feature type="compositionally biased region" description="Low complexity" evidence="1">
    <location>
        <begin position="70"/>
        <end position="79"/>
    </location>
</feature>
<protein>
    <recommendedName>
        <fullName evidence="5">WD40 repeat domain-containing protein</fullName>
    </recommendedName>
</protein>
<evidence type="ECO:0000256" key="1">
    <source>
        <dbReference type="SAM" id="MobiDB-lite"/>
    </source>
</evidence>
<reference evidence="3 4" key="1">
    <citation type="submission" date="2014-10" db="EMBL/GenBank/DDBJ databases">
        <title>Draft genome sequence of Actinoplanes utahensis NRRL 12052.</title>
        <authorList>
            <person name="Velasco-Bucheli B."/>
            <person name="del Cerro C."/>
            <person name="Hormigo D."/>
            <person name="Garcia J.L."/>
            <person name="Acebal C."/>
            <person name="Arroyo M."/>
            <person name="de la Mata I."/>
        </authorList>
    </citation>
    <scope>NUCLEOTIDE SEQUENCE [LARGE SCALE GENOMIC DNA]</scope>
    <source>
        <strain evidence="3 4">NRRL 12052</strain>
    </source>
</reference>
<feature type="transmembrane region" description="Helical" evidence="2">
    <location>
        <begin position="41"/>
        <end position="62"/>
    </location>
</feature>
<dbReference type="InterPro" id="IPR011044">
    <property type="entry name" value="Quino_amine_DH_bsu"/>
</dbReference>